<dbReference type="PANTHER" id="PTHR30250">
    <property type="entry name" value="PST FAMILY PREDICTED COLANIC ACID TRANSPORTER"/>
    <property type="match status" value="1"/>
</dbReference>
<dbReference type="InterPro" id="IPR002797">
    <property type="entry name" value="Polysacc_synth"/>
</dbReference>
<sequence>MRRSTLRMRDRLKGETPLLRTFRNTGWLLISKILGAVLSLIYLAMAARGLHAAGFGEFALILGLAQGMAALVGFQSWRIVLRWGTEPLLAGRTAQVSALLWFCGILDLIAAIAGCAITVVLVRFLAPHFGWSRGTADHAILFAFVLLLTVRSTAVGALRLHDRFRDGALADTATPVFRMIGAFVAVFAGASVDGFLCAWAVAEIATAAAYWGLVWYRVRPVTAGLRPTDIAGVPRAYDGFWRFALFTNLNSSLSSASQQVALLAVGYSAGAVSAGYFRLAHQLGQALLILAEMLSRSLYAEMARVSASRSQGAMTTLLDRTNKAALLGGIAVFAVVAILGQPALYLIGGAAYLPAYPALVILGAAAAVQLVGVSFEPALMALGRTGTLLVVRAAALLCLGGLLALLLPRIGIIGAALAMLVDAIVAVALLRVFTRRTTAMAEPPSP</sequence>
<dbReference type="PANTHER" id="PTHR30250:SF31">
    <property type="entry name" value="INNER MEMBRANE PROTEIN YGHQ"/>
    <property type="match status" value="1"/>
</dbReference>
<reference evidence="7 8" key="1">
    <citation type="submission" date="2019-02" db="EMBL/GenBank/DDBJ databases">
        <authorList>
            <person name="Li Y."/>
        </authorList>
    </citation>
    <scope>NUCLEOTIDE SEQUENCE [LARGE SCALE GENOMIC DNA]</scope>
    <source>
        <strain evidence="7 8">3-7</strain>
    </source>
</reference>
<evidence type="ECO:0000256" key="4">
    <source>
        <dbReference type="ARBA" id="ARBA00022989"/>
    </source>
</evidence>
<evidence type="ECO:0000256" key="3">
    <source>
        <dbReference type="ARBA" id="ARBA00022692"/>
    </source>
</evidence>
<comment type="caution">
    <text evidence="7">The sequence shown here is derived from an EMBL/GenBank/DDBJ whole genome shotgun (WGS) entry which is preliminary data.</text>
</comment>
<keyword evidence="2" id="KW-1003">Cell membrane</keyword>
<gene>
    <name evidence="7" type="ORF">EWE75_09755</name>
</gene>
<feature type="transmembrane region" description="Helical" evidence="6">
    <location>
        <begin position="260"/>
        <end position="277"/>
    </location>
</feature>
<feature type="transmembrane region" description="Helical" evidence="6">
    <location>
        <begin position="172"/>
        <end position="192"/>
    </location>
</feature>
<dbReference type="Proteomes" id="UP000292085">
    <property type="component" value="Unassembled WGS sequence"/>
</dbReference>
<evidence type="ECO:0000256" key="1">
    <source>
        <dbReference type="ARBA" id="ARBA00004651"/>
    </source>
</evidence>
<feature type="transmembrane region" description="Helical" evidence="6">
    <location>
        <begin position="58"/>
        <end position="77"/>
    </location>
</feature>
<feature type="transmembrane region" description="Helical" evidence="6">
    <location>
        <begin position="324"/>
        <end position="347"/>
    </location>
</feature>
<evidence type="ECO:0000313" key="7">
    <source>
        <dbReference type="EMBL" id="RZF64671.1"/>
    </source>
</evidence>
<evidence type="ECO:0000256" key="6">
    <source>
        <dbReference type="SAM" id="Phobius"/>
    </source>
</evidence>
<keyword evidence="3 6" id="KW-0812">Transmembrane</keyword>
<keyword evidence="8" id="KW-1185">Reference proteome</keyword>
<accession>A0A4Q6XXH3</accession>
<keyword evidence="5 6" id="KW-0472">Membrane</keyword>
<feature type="transmembrane region" description="Helical" evidence="6">
    <location>
        <begin position="138"/>
        <end position="160"/>
    </location>
</feature>
<name>A0A4Q6XXH3_9SPHN</name>
<feature type="transmembrane region" description="Helical" evidence="6">
    <location>
        <begin position="387"/>
        <end position="406"/>
    </location>
</feature>
<comment type="subcellular location">
    <subcellularLocation>
        <location evidence="1">Cell membrane</location>
        <topology evidence="1">Multi-pass membrane protein</topology>
    </subcellularLocation>
</comment>
<feature type="transmembrane region" description="Helical" evidence="6">
    <location>
        <begin position="412"/>
        <end position="433"/>
    </location>
</feature>
<keyword evidence="4 6" id="KW-1133">Transmembrane helix</keyword>
<evidence type="ECO:0000256" key="2">
    <source>
        <dbReference type="ARBA" id="ARBA00022475"/>
    </source>
</evidence>
<dbReference type="OrthoDB" id="493991at2"/>
<dbReference type="InterPro" id="IPR050833">
    <property type="entry name" value="Poly_Biosynth_Transport"/>
</dbReference>
<evidence type="ECO:0000256" key="5">
    <source>
        <dbReference type="ARBA" id="ARBA00023136"/>
    </source>
</evidence>
<feature type="transmembrane region" description="Helical" evidence="6">
    <location>
        <begin position="21"/>
        <end position="46"/>
    </location>
</feature>
<proteinExistence type="predicted"/>
<organism evidence="7 8">
    <name type="scientific">Sphingomonas populi</name>
    <dbReference type="NCBI Taxonomy" id="2484750"/>
    <lineage>
        <taxon>Bacteria</taxon>
        <taxon>Pseudomonadati</taxon>
        <taxon>Pseudomonadota</taxon>
        <taxon>Alphaproteobacteria</taxon>
        <taxon>Sphingomonadales</taxon>
        <taxon>Sphingomonadaceae</taxon>
        <taxon>Sphingomonas</taxon>
    </lineage>
</organism>
<dbReference type="EMBL" id="SGIS01000012">
    <property type="protein sequence ID" value="RZF64671.1"/>
    <property type="molecule type" value="Genomic_DNA"/>
</dbReference>
<dbReference type="Pfam" id="PF01943">
    <property type="entry name" value="Polysacc_synt"/>
    <property type="match status" value="1"/>
</dbReference>
<evidence type="ECO:0000313" key="8">
    <source>
        <dbReference type="Proteomes" id="UP000292085"/>
    </source>
</evidence>
<protein>
    <submittedName>
        <fullName evidence="7">Polysaccharide biosynthesis protein</fullName>
    </submittedName>
</protein>
<feature type="transmembrane region" description="Helical" evidence="6">
    <location>
        <begin position="353"/>
        <end position="375"/>
    </location>
</feature>
<dbReference type="GO" id="GO:0005886">
    <property type="term" value="C:plasma membrane"/>
    <property type="evidence" value="ECO:0007669"/>
    <property type="project" value="UniProtKB-SubCell"/>
</dbReference>
<feature type="transmembrane region" description="Helical" evidence="6">
    <location>
        <begin position="98"/>
        <end position="126"/>
    </location>
</feature>
<dbReference type="AlphaFoldDB" id="A0A4Q6XXH3"/>